<reference evidence="1" key="2">
    <citation type="submission" date="2021-09" db="EMBL/GenBank/DDBJ databases">
        <authorList>
            <person name="Gilroy R."/>
        </authorList>
    </citation>
    <scope>NUCLEOTIDE SEQUENCE</scope>
    <source>
        <strain evidence="1">CHK192-2623</strain>
    </source>
</reference>
<organism evidence="1 2">
    <name type="scientific">Lactobacillus johnsonii</name>
    <dbReference type="NCBI Taxonomy" id="33959"/>
    <lineage>
        <taxon>Bacteria</taxon>
        <taxon>Bacillati</taxon>
        <taxon>Bacillota</taxon>
        <taxon>Bacilli</taxon>
        <taxon>Lactobacillales</taxon>
        <taxon>Lactobacillaceae</taxon>
        <taxon>Lactobacillus</taxon>
    </lineage>
</organism>
<dbReference type="EMBL" id="DYYQ01000039">
    <property type="protein sequence ID" value="HJE49765.1"/>
    <property type="molecule type" value="Genomic_DNA"/>
</dbReference>
<name>A0A921EKQ1_LACJH</name>
<protein>
    <submittedName>
        <fullName evidence="1">Uncharacterized protein</fullName>
    </submittedName>
</protein>
<accession>A0A921EKQ1</accession>
<dbReference type="Proteomes" id="UP000732527">
    <property type="component" value="Unassembled WGS sequence"/>
</dbReference>
<evidence type="ECO:0000313" key="1">
    <source>
        <dbReference type="EMBL" id="HJE49765.1"/>
    </source>
</evidence>
<reference evidence="1" key="1">
    <citation type="journal article" date="2021" name="PeerJ">
        <title>Extensive microbial diversity within the chicken gut microbiome revealed by metagenomics and culture.</title>
        <authorList>
            <person name="Gilroy R."/>
            <person name="Ravi A."/>
            <person name="Getino M."/>
            <person name="Pursley I."/>
            <person name="Horton D.L."/>
            <person name="Alikhan N.F."/>
            <person name="Baker D."/>
            <person name="Gharbi K."/>
            <person name="Hall N."/>
            <person name="Watson M."/>
            <person name="Adriaenssens E.M."/>
            <person name="Foster-Nyarko E."/>
            <person name="Jarju S."/>
            <person name="Secka A."/>
            <person name="Antonio M."/>
            <person name="Oren A."/>
            <person name="Chaudhuri R.R."/>
            <person name="La Ragione R."/>
            <person name="Hildebrand F."/>
            <person name="Pallen M.J."/>
        </authorList>
    </citation>
    <scope>NUCLEOTIDE SEQUENCE</scope>
    <source>
        <strain evidence="1">CHK192-2623</strain>
    </source>
</reference>
<gene>
    <name evidence="1" type="ORF">K8V69_06255</name>
</gene>
<comment type="caution">
    <text evidence="1">The sequence shown here is derived from an EMBL/GenBank/DDBJ whole genome shotgun (WGS) entry which is preliminary data.</text>
</comment>
<evidence type="ECO:0000313" key="2">
    <source>
        <dbReference type="Proteomes" id="UP000732527"/>
    </source>
</evidence>
<proteinExistence type="predicted"/>
<sequence>MQNLNRLTKAERKFYLSIPKGIENAIPAKKLAVITGMNTRTLTAHANHLRRKGYPIGASHDSVNGGYYIITNAEELNVTVRTLEAYGKKQLQSAYALKKGWRDRHNRKEVKDNE</sequence>
<dbReference type="AlphaFoldDB" id="A0A921EKQ1"/>